<evidence type="ECO:0000313" key="7">
    <source>
        <dbReference type="EMBL" id="ASK79834.1"/>
    </source>
</evidence>
<dbReference type="RefSeq" id="WP_089074742.1">
    <property type="nucleotide sequence ID" value="NZ_CBCSAM010000003.1"/>
</dbReference>
<evidence type="ECO:0000256" key="2">
    <source>
        <dbReference type="ARBA" id="ARBA00022692"/>
    </source>
</evidence>
<evidence type="ECO:0000256" key="3">
    <source>
        <dbReference type="ARBA" id="ARBA00022989"/>
    </source>
</evidence>
<evidence type="ECO:0000256" key="1">
    <source>
        <dbReference type="ARBA" id="ARBA00004141"/>
    </source>
</evidence>
<dbReference type="AlphaFoldDB" id="A0A220VHH5"/>
<feature type="region of interest" description="Disordered" evidence="5">
    <location>
        <begin position="346"/>
        <end position="383"/>
    </location>
</feature>
<name>A0A220VHH5_9GAMM</name>
<dbReference type="GO" id="GO:0016020">
    <property type="term" value="C:membrane"/>
    <property type="evidence" value="ECO:0007669"/>
    <property type="project" value="UniProtKB-SubCell"/>
</dbReference>
<keyword evidence="8" id="KW-1185">Reference proteome</keyword>
<keyword evidence="2 6" id="KW-0812">Transmembrane</keyword>
<dbReference type="GO" id="GO:0030255">
    <property type="term" value="P:protein secretion by the type IV secretion system"/>
    <property type="evidence" value="ECO:0007669"/>
    <property type="project" value="InterPro"/>
</dbReference>
<feature type="transmembrane region" description="Helical" evidence="6">
    <location>
        <begin position="31"/>
        <end position="50"/>
    </location>
</feature>
<reference evidence="7 8" key="1">
    <citation type="journal article" date="2016" name="Int. J. Syst. Evol. Microbiol.">
        <title>Paraphotobacterium marinum gen. nov., sp. nov., a member of the family Vibrionaceae, isolated from surface seawater.</title>
        <authorList>
            <person name="Huang Z."/>
            <person name="Dong C."/>
            <person name="Shao Z."/>
        </authorList>
    </citation>
    <scope>NUCLEOTIDE SEQUENCE [LARGE SCALE GENOMIC DNA]</scope>
    <source>
        <strain evidence="7 8">NSCS20N07D</strain>
    </source>
</reference>
<dbReference type="Proteomes" id="UP000242175">
    <property type="component" value="Chromosome small"/>
</dbReference>
<evidence type="ECO:0008006" key="9">
    <source>
        <dbReference type="Google" id="ProtNLM"/>
    </source>
</evidence>
<gene>
    <name evidence="7" type="ORF">CF386_12405</name>
</gene>
<feature type="transmembrane region" description="Helical" evidence="6">
    <location>
        <begin position="188"/>
        <end position="209"/>
    </location>
</feature>
<feature type="compositionally biased region" description="Basic and acidic residues" evidence="5">
    <location>
        <begin position="351"/>
        <end position="374"/>
    </location>
</feature>
<feature type="transmembrane region" description="Helical" evidence="6">
    <location>
        <begin position="221"/>
        <end position="240"/>
    </location>
</feature>
<dbReference type="EMBL" id="CP022356">
    <property type="protein sequence ID" value="ASK79834.1"/>
    <property type="molecule type" value="Genomic_DNA"/>
</dbReference>
<organism evidence="7 8">
    <name type="scientific">Paraphotobacterium marinum</name>
    <dbReference type="NCBI Taxonomy" id="1755811"/>
    <lineage>
        <taxon>Bacteria</taxon>
        <taxon>Pseudomonadati</taxon>
        <taxon>Pseudomonadota</taxon>
        <taxon>Gammaproteobacteria</taxon>
        <taxon>Vibrionales</taxon>
        <taxon>Vibrionaceae</taxon>
        <taxon>Paraphotobacterium</taxon>
    </lineage>
</organism>
<evidence type="ECO:0000313" key="8">
    <source>
        <dbReference type="Proteomes" id="UP000242175"/>
    </source>
</evidence>
<dbReference type="KEGG" id="pmai:CF386_12405"/>
<proteinExistence type="predicted"/>
<keyword evidence="3 6" id="KW-1133">Transmembrane helix</keyword>
<dbReference type="InterPro" id="IPR007688">
    <property type="entry name" value="Conjugal_tfr_TrbL/VirB6"/>
</dbReference>
<keyword evidence="4 6" id="KW-0472">Membrane</keyword>
<evidence type="ECO:0000256" key="6">
    <source>
        <dbReference type="SAM" id="Phobius"/>
    </source>
</evidence>
<feature type="transmembrane region" description="Helical" evidence="6">
    <location>
        <begin position="135"/>
        <end position="157"/>
    </location>
</feature>
<feature type="transmembrane region" description="Helical" evidence="6">
    <location>
        <begin position="163"/>
        <end position="181"/>
    </location>
</feature>
<comment type="subcellular location">
    <subcellularLocation>
        <location evidence="1">Membrane</location>
        <topology evidence="1">Multi-pass membrane protein</topology>
    </subcellularLocation>
</comment>
<sequence length="383" mass="41261">MNTILLNHVLEKFQSVVTGGFTALHTVALNLFYSFSVLELVFVGLLWAFGSNQDVGKLLFKIIKIALIFYLATNFFEIVKMLLNTFQYLGGKITPDAQLYIANPSKILNLGWNTGVNAMSHSSGSSGSGLSSQNLLGLGILTSFSIIGAQIIVIVGGFYLSSLTALILIPFGALTIFKNLFNRAIQGVFQTGISIFIAFILVGIMTVVWKDNNLEQVSSSGVSSLSIVFLGSIVFMLVFWKIPKLVAGFVGELGSSMFEDNTKSNMTVVNNVPNHTSGNATINTAMPQSREAQVSNMRAATTIVSSGTNNQNAQNPLSSSANVNVATNVNQNPTTSSVAQQMGLNQMMNKNESKVDKGSSVEGLSKENMKELKKTIQKSLKNK</sequence>
<feature type="transmembrane region" description="Helical" evidence="6">
    <location>
        <begin position="62"/>
        <end position="83"/>
    </location>
</feature>
<accession>A0A220VHH5</accession>
<dbReference type="Pfam" id="PF04610">
    <property type="entry name" value="TrbL"/>
    <property type="match status" value="1"/>
</dbReference>
<evidence type="ECO:0000256" key="4">
    <source>
        <dbReference type="ARBA" id="ARBA00023136"/>
    </source>
</evidence>
<evidence type="ECO:0000256" key="5">
    <source>
        <dbReference type="SAM" id="MobiDB-lite"/>
    </source>
</evidence>
<protein>
    <recommendedName>
        <fullName evidence="9">Conjugal transfer protein TrbL</fullName>
    </recommendedName>
</protein>